<keyword evidence="4" id="KW-0677">Repeat</keyword>
<comment type="caution">
    <text evidence="9">The sequence shown here is derived from an EMBL/GenBank/DDBJ whole genome shotgun (WGS) entry which is preliminary data.</text>
</comment>
<evidence type="ECO:0000256" key="5">
    <source>
        <dbReference type="ARBA" id="ARBA00022989"/>
    </source>
</evidence>
<reference evidence="9" key="1">
    <citation type="submission" date="2019-06" db="EMBL/GenBank/DDBJ databases">
        <authorList>
            <person name="Zheng W."/>
        </authorList>
    </citation>
    <scope>NUCLEOTIDE SEQUENCE</scope>
    <source>
        <strain evidence="9">QDHG01</strain>
    </source>
</reference>
<dbReference type="EMBL" id="RRYP01007205">
    <property type="protein sequence ID" value="TNV80671.1"/>
    <property type="molecule type" value="Genomic_DNA"/>
</dbReference>
<evidence type="ECO:0000313" key="10">
    <source>
        <dbReference type="Proteomes" id="UP000785679"/>
    </source>
</evidence>
<keyword evidence="2" id="KW-0813">Transport</keyword>
<organism evidence="9 10">
    <name type="scientific">Halteria grandinella</name>
    <dbReference type="NCBI Taxonomy" id="5974"/>
    <lineage>
        <taxon>Eukaryota</taxon>
        <taxon>Sar</taxon>
        <taxon>Alveolata</taxon>
        <taxon>Ciliophora</taxon>
        <taxon>Intramacronucleata</taxon>
        <taxon>Spirotrichea</taxon>
        <taxon>Stichotrichia</taxon>
        <taxon>Sporadotrichida</taxon>
        <taxon>Halteriidae</taxon>
        <taxon>Halteria</taxon>
    </lineage>
</organism>
<protein>
    <recommendedName>
        <fullName evidence="11">Aquaporin</fullName>
    </recommendedName>
</protein>
<feature type="compositionally biased region" description="Polar residues" evidence="7">
    <location>
        <begin position="239"/>
        <end position="250"/>
    </location>
</feature>
<dbReference type="Gene3D" id="1.20.1080.10">
    <property type="entry name" value="Glycerol uptake facilitator protein"/>
    <property type="match status" value="1"/>
</dbReference>
<dbReference type="InterPro" id="IPR000425">
    <property type="entry name" value="MIP"/>
</dbReference>
<dbReference type="GO" id="GO:0005737">
    <property type="term" value="C:cytoplasm"/>
    <property type="evidence" value="ECO:0007669"/>
    <property type="project" value="UniProtKB-ARBA"/>
</dbReference>
<feature type="transmembrane region" description="Helical" evidence="8">
    <location>
        <begin position="124"/>
        <end position="142"/>
    </location>
</feature>
<evidence type="ECO:0000256" key="3">
    <source>
        <dbReference type="ARBA" id="ARBA00022692"/>
    </source>
</evidence>
<evidence type="ECO:0000256" key="7">
    <source>
        <dbReference type="SAM" id="MobiDB-lite"/>
    </source>
</evidence>
<gene>
    <name evidence="9" type="ORF">FGO68_gene10960</name>
</gene>
<comment type="subcellular location">
    <subcellularLocation>
        <location evidence="1">Endomembrane system</location>
        <topology evidence="1">Multi-pass membrane protein</topology>
    </subcellularLocation>
</comment>
<feature type="transmembrane region" description="Helical" evidence="8">
    <location>
        <begin position="54"/>
        <end position="76"/>
    </location>
</feature>
<proteinExistence type="predicted"/>
<evidence type="ECO:0008006" key="11">
    <source>
        <dbReference type="Google" id="ProtNLM"/>
    </source>
</evidence>
<dbReference type="GO" id="GO:0016020">
    <property type="term" value="C:membrane"/>
    <property type="evidence" value="ECO:0007669"/>
    <property type="project" value="InterPro"/>
</dbReference>
<dbReference type="PANTHER" id="PTHR45665">
    <property type="entry name" value="AQUAPORIN-8"/>
    <property type="match status" value="1"/>
</dbReference>
<dbReference type="GO" id="GO:0015250">
    <property type="term" value="F:water channel activity"/>
    <property type="evidence" value="ECO:0007669"/>
    <property type="project" value="TreeGrafter"/>
</dbReference>
<dbReference type="Proteomes" id="UP000785679">
    <property type="component" value="Unassembled WGS sequence"/>
</dbReference>
<accession>A0A8J8NS96</accession>
<keyword evidence="6 8" id="KW-0472">Membrane</keyword>
<evidence type="ECO:0000256" key="1">
    <source>
        <dbReference type="ARBA" id="ARBA00004127"/>
    </source>
</evidence>
<evidence type="ECO:0000256" key="2">
    <source>
        <dbReference type="ARBA" id="ARBA00022448"/>
    </source>
</evidence>
<dbReference type="SUPFAM" id="SSF81338">
    <property type="entry name" value="Aquaporin-like"/>
    <property type="match status" value="1"/>
</dbReference>
<evidence type="ECO:0000256" key="8">
    <source>
        <dbReference type="SAM" id="Phobius"/>
    </source>
</evidence>
<name>A0A8J8NS96_HALGN</name>
<dbReference type="GO" id="GO:0019755">
    <property type="term" value="P:one-carbon compound transport"/>
    <property type="evidence" value="ECO:0007669"/>
    <property type="project" value="UniProtKB-ARBA"/>
</dbReference>
<keyword evidence="5 8" id="KW-1133">Transmembrane helix</keyword>
<keyword evidence="3 8" id="KW-0812">Transmembrane</keyword>
<evidence type="ECO:0000313" key="9">
    <source>
        <dbReference type="EMBL" id="TNV80671.1"/>
    </source>
</evidence>
<evidence type="ECO:0000256" key="4">
    <source>
        <dbReference type="ARBA" id="ARBA00022737"/>
    </source>
</evidence>
<dbReference type="InterPro" id="IPR023271">
    <property type="entry name" value="Aquaporin-like"/>
</dbReference>
<feature type="region of interest" description="Disordered" evidence="7">
    <location>
        <begin position="224"/>
        <end position="256"/>
    </location>
</feature>
<dbReference type="PANTHER" id="PTHR45665:SF9">
    <property type="entry name" value="AQUAPORIN-8"/>
    <property type="match status" value="1"/>
</dbReference>
<dbReference type="GO" id="GO:0012505">
    <property type="term" value="C:endomembrane system"/>
    <property type="evidence" value="ECO:0007669"/>
    <property type="project" value="UniProtKB-SubCell"/>
</dbReference>
<feature type="transmembrane region" description="Helical" evidence="8">
    <location>
        <begin position="173"/>
        <end position="194"/>
    </location>
</feature>
<dbReference type="InterPro" id="IPR034294">
    <property type="entry name" value="Aquaporin_transptr"/>
</dbReference>
<feature type="transmembrane region" description="Helical" evidence="8">
    <location>
        <begin position="88"/>
        <end position="112"/>
    </location>
</feature>
<dbReference type="Pfam" id="PF00230">
    <property type="entry name" value="MIP"/>
    <property type="match status" value="1"/>
</dbReference>
<evidence type="ECO:0000256" key="6">
    <source>
        <dbReference type="ARBA" id="ARBA00023136"/>
    </source>
</evidence>
<feature type="transmembrane region" description="Helical" evidence="8">
    <location>
        <begin position="12"/>
        <end position="42"/>
    </location>
</feature>
<keyword evidence="10" id="KW-1185">Reference proteome</keyword>
<sequence>MQFGYKTGPDIVSAGLFMAILLTYRVSGSHLNWGVTFGVAIVEKAFSDKDKLKAFFAYLLGQTAGSYLGVVIIELLNDESVHMVPQDIGYSLFYVLLIEFTFCWIFLTIYLHAKSDWVAPSQDFGLRAFTMMIVCYACTAMSQNISGGPLNPNIALASMTVHAITHSGEQNNLIFLISYITAPILSGVLAGAFLRHFAIKVTPATPAHSSPFLGQKMRKAVNDSTMSPMGSMRKELTPEEQSALRQTSRFTELEQR</sequence>
<dbReference type="OrthoDB" id="10559878at2759"/>
<dbReference type="AlphaFoldDB" id="A0A8J8NS96"/>